<evidence type="ECO:0000313" key="1">
    <source>
        <dbReference type="EMBL" id="QHT61545.1"/>
    </source>
</evidence>
<dbReference type="SUPFAM" id="SSF53474">
    <property type="entry name" value="alpha/beta-Hydrolases"/>
    <property type="match status" value="1"/>
</dbReference>
<name>A0A6C0G6R4_9BACL</name>
<dbReference type="Gene3D" id="3.40.50.1820">
    <property type="entry name" value="alpha/beta hydrolase"/>
    <property type="match status" value="1"/>
</dbReference>
<organism evidence="1 2">
    <name type="scientific">Paenibacillus lycopersici</name>
    <dbReference type="NCBI Taxonomy" id="2704462"/>
    <lineage>
        <taxon>Bacteria</taxon>
        <taxon>Bacillati</taxon>
        <taxon>Bacillota</taxon>
        <taxon>Bacilli</taxon>
        <taxon>Bacillales</taxon>
        <taxon>Paenibacillaceae</taxon>
        <taxon>Paenibacillus</taxon>
    </lineage>
</organism>
<proteinExistence type="predicted"/>
<reference evidence="1 2" key="1">
    <citation type="submission" date="2020-01" db="EMBL/GenBank/DDBJ databases">
        <title>Paenibacillus sp. nov., isolated from tomato rhizosphere.</title>
        <authorList>
            <person name="Weon H.-Y."/>
            <person name="Lee S.A."/>
        </authorList>
    </citation>
    <scope>NUCLEOTIDE SEQUENCE [LARGE SCALE GENOMIC DNA]</scope>
    <source>
        <strain evidence="1 2">12200R-189</strain>
    </source>
</reference>
<dbReference type="RefSeq" id="WP_162357984.1">
    <property type="nucleotide sequence ID" value="NZ_CP048209.1"/>
</dbReference>
<dbReference type="InterPro" id="IPR029058">
    <property type="entry name" value="AB_hydrolase_fold"/>
</dbReference>
<evidence type="ECO:0000313" key="2">
    <source>
        <dbReference type="Proteomes" id="UP000476064"/>
    </source>
</evidence>
<sequence>MQPQTDVTFGWDIYLLAGVGSSRTIFLECMNDLQRRFEQSGMISRIRALYPYGDHTRNLYAQLLMVRKDLYRLRKAVQSGAKAAVEQIRNLSAGRPVLLIGHSGGGVAAYQAAVMLGQEGIVPDWRVVQIGSPKLPIREEHADKVHYIVSVDGKGFCADYITRLGSWGGISRNRWGVPFWNRMKFAPKHIIPVQTIGGHQHYFRKEEPFVHPERGSNLGLVTDTIWNRVASHLESAASSLF</sequence>
<accession>A0A6C0G6R4</accession>
<gene>
    <name evidence="1" type="ORF">GXP70_17285</name>
</gene>
<evidence type="ECO:0008006" key="3">
    <source>
        <dbReference type="Google" id="ProtNLM"/>
    </source>
</evidence>
<keyword evidence="2" id="KW-1185">Reference proteome</keyword>
<dbReference type="KEGG" id="plyc:GXP70_17285"/>
<dbReference type="EMBL" id="CP048209">
    <property type="protein sequence ID" value="QHT61545.1"/>
    <property type="molecule type" value="Genomic_DNA"/>
</dbReference>
<protein>
    <recommendedName>
        <fullName evidence="3">Fungal lipase-like domain-containing protein</fullName>
    </recommendedName>
</protein>
<dbReference type="Proteomes" id="UP000476064">
    <property type="component" value="Chromosome"/>
</dbReference>
<dbReference type="AlphaFoldDB" id="A0A6C0G6R4"/>